<name>A0ABD3Y3A4_SINWO</name>
<evidence type="ECO:0000313" key="1">
    <source>
        <dbReference type="EMBL" id="KAL3892133.1"/>
    </source>
</evidence>
<sequence>ASGFETVFVRDMTAEIQSYKRELDDYDLPDQLTFNLRRGLDDLTLNLKRNYEIDPDVDIYVVQKIKNGRPVLAKTNDMETEAVAYYQDVENMVFVTVRCASRSNHKCDRVIVSAVFLYKTFPTNSRHK</sequence>
<gene>
    <name evidence="1" type="ORF">ACJMK2_004370</name>
    <name evidence="2" type="ORF">ACJMK2_004376</name>
</gene>
<feature type="non-terminal residue" evidence="1">
    <location>
        <position position="1"/>
    </location>
</feature>
<dbReference type="Proteomes" id="UP001634394">
    <property type="component" value="Unassembled WGS sequence"/>
</dbReference>
<reference evidence="1 3" key="1">
    <citation type="submission" date="2024-11" db="EMBL/GenBank/DDBJ databases">
        <title>Chromosome-level genome assembly of the freshwater bivalve Anodonta woodiana.</title>
        <authorList>
            <person name="Chen X."/>
        </authorList>
    </citation>
    <scope>NUCLEOTIDE SEQUENCE [LARGE SCALE GENOMIC DNA]</scope>
    <source>
        <strain evidence="1">MN2024</strain>
        <tissue evidence="1">Gills</tissue>
    </source>
</reference>
<protein>
    <submittedName>
        <fullName evidence="1">Uncharacterized protein</fullName>
    </submittedName>
</protein>
<feature type="non-terminal residue" evidence="1">
    <location>
        <position position="128"/>
    </location>
</feature>
<dbReference type="AlphaFoldDB" id="A0ABD3Y3A4"/>
<evidence type="ECO:0000313" key="3">
    <source>
        <dbReference type="Proteomes" id="UP001634394"/>
    </source>
</evidence>
<organism evidence="1 3">
    <name type="scientific">Sinanodonta woodiana</name>
    <name type="common">Chinese pond mussel</name>
    <name type="synonym">Anodonta woodiana</name>
    <dbReference type="NCBI Taxonomy" id="1069815"/>
    <lineage>
        <taxon>Eukaryota</taxon>
        <taxon>Metazoa</taxon>
        <taxon>Spiralia</taxon>
        <taxon>Lophotrochozoa</taxon>
        <taxon>Mollusca</taxon>
        <taxon>Bivalvia</taxon>
        <taxon>Autobranchia</taxon>
        <taxon>Heteroconchia</taxon>
        <taxon>Palaeoheterodonta</taxon>
        <taxon>Unionida</taxon>
        <taxon>Unionoidea</taxon>
        <taxon>Unionidae</taxon>
        <taxon>Unioninae</taxon>
        <taxon>Sinanodonta</taxon>
    </lineage>
</organism>
<keyword evidence="3" id="KW-1185">Reference proteome</keyword>
<comment type="caution">
    <text evidence="1">The sequence shown here is derived from an EMBL/GenBank/DDBJ whole genome shotgun (WGS) entry which is preliminary data.</text>
</comment>
<dbReference type="EMBL" id="JBJQND010000001">
    <property type="protein sequence ID" value="KAL3892133.1"/>
    <property type="molecule type" value="Genomic_DNA"/>
</dbReference>
<accession>A0ABD3Y3A4</accession>
<dbReference type="EMBL" id="JBJQND010000001">
    <property type="protein sequence ID" value="KAL3892139.1"/>
    <property type="molecule type" value="Genomic_DNA"/>
</dbReference>
<evidence type="ECO:0000313" key="2">
    <source>
        <dbReference type="EMBL" id="KAL3892139.1"/>
    </source>
</evidence>
<proteinExistence type="predicted"/>